<dbReference type="Proteomes" id="UP000326598">
    <property type="component" value="Chromosome"/>
</dbReference>
<dbReference type="GeneID" id="91415897"/>
<protein>
    <submittedName>
        <fullName evidence="1">Uncharacterized protein</fullName>
    </submittedName>
</protein>
<name>A0A5J6HVW4_STRC4</name>
<dbReference type="EMBL" id="CP023694">
    <property type="protein sequence ID" value="QEV23978.1"/>
    <property type="molecule type" value="Genomic_DNA"/>
</dbReference>
<organism evidence="1 2">
    <name type="scientific">Streptomyces coeruleorubidus</name>
    <dbReference type="NCBI Taxonomy" id="116188"/>
    <lineage>
        <taxon>Bacteria</taxon>
        <taxon>Bacillati</taxon>
        <taxon>Actinomycetota</taxon>
        <taxon>Actinomycetes</taxon>
        <taxon>Kitasatosporales</taxon>
        <taxon>Streptomycetaceae</taxon>
        <taxon>Streptomyces</taxon>
    </lineage>
</organism>
<sequence>MATQIVPAPVSAEHTPVAPLSPAAAEALAKLERAFLPVSLVRAVTRYEIAVEYRDRLSERRATTWTAAEFGSFFDCGPIFEESLRALEAAGRLDLIAPARIASRYRRAASTCRSLAASADFDGCLAAQDEMAMCRCQLADAGRLDLIEAAS</sequence>
<dbReference type="KEGG" id="scoe:CP976_07340"/>
<dbReference type="AlphaFoldDB" id="A0A5J6HVW4"/>
<dbReference type="RefSeq" id="WP_150479598.1">
    <property type="nucleotide sequence ID" value="NZ_BMTB01000010.1"/>
</dbReference>
<reference evidence="1 2" key="1">
    <citation type="submission" date="2017-09" db="EMBL/GenBank/DDBJ databases">
        <authorList>
            <person name="Lee N."/>
            <person name="Cho B.-K."/>
        </authorList>
    </citation>
    <scope>NUCLEOTIDE SEQUENCE [LARGE SCALE GENOMIC DNA]</scope>
    <source>
        <strain evidence="1 2">ATCC 13740</strain>
    </source>
</reference>
<evidence type="ECO:0000313" key="2">
    <source>
        <dbReference type="Proteomes" id="UP000326598"/>
    </source>
</evidence>
<proteinExistence type="predicted"/>
<evidence type="ECO:0000313" key="1">
    <source>
        <dbReference type="EMBL" id="QEV23978.1"/>
    </source>
</evidence>
<accession>A0A5J6HVW4</accession>
<gene>
    <name evidence="1" type="ORF">CP976_07340</name>
</gene>